<dbReference type="EC" id="2.7.4.16" evidence="4"/>
<sequence length="348" mass="38221">MIKNLHYLIDLLDLCSLKVTMRIDAQQHQTKNNHMPQPLNEFSFIESLRNCSASCKSLEIGIGDDAAAWRVAEDSLLVTTVDMLMEGVHFTVPPATPLQVGRKVMGVNLSDLAAMAARPQIGVVSIATPRKYGSSFLQELQAGMQQQAEKFSTTIIGGDTNIWEGPLVVSVTLMGTATKKGVVKRSDANKGDWIFCTGTLGGSILGKHLDVTPRVREALFLHEKYQLHAMIDISDGLIGDLFHILEESNKGATLFTDKIPIAEAAFLMKESQLIKEKKSPLKHALSDGEDFELLFTLSSQQGEKLLAEQPLDIPVTHIGIVTEEQGCKLHHPNGTQTPLTKQGWEHSF</sequence>
<organism evidence="4">
    <name type="scientific">hydrothermal vent metagenome</name>
    <dbReference type="NCBI Taxonomy" id="652676"/>
    <lineage>
        <taxon>unclassified sequences</taxon>
        <taxon>metagenomes</taxon>
        <taxon>ecological metagenomes</taxon>
    </lineage>
</organism>
<evidence type="ECO:0000259" key="3">
    <source>
        <dbReference type="Pfam" id="PF02769"/>
    </source>
</evidence>
<dbReference type="Gene3D" id="3.30.1330.10">
    <property type="entry name" value="PurM-like, N-terminal domain"/>
    <property type="match status" value="1"/>
</dbReference>
<dbReference type="Gene3D" id="3.90.650.10">
    <property type="entry name" value="PurM-like C-terminal domain"/>
    <property type="match status" value="1"/>
</dbReference>
<protein>
    <submittedName>
        <fullName evidence="4">Thiamine-monophosphate kinase</fullName>
        <ecNumber evidence="4">2.7.4.16</ecNumber>
    </submittedName>
</protein>
<dbReference type="InterPro" id="IPR006283">
    <property type="entry name" value="ThiL-like"/>
</dbReference>
<keyword evidence="4" id="KW-0418">Kinase</keyword>
<dbReference type="PANTHER" id="PTHR30270:SF0">
    <property type="entry name" value="THIAMINE-MONOPHOSPHATE KINASE"/>
    <property type="match status" value="1"/>
</dbReference>
<dbReference type="HAMAP" id="MF_02128">
    <property type="entry name" value="TMP_kinase"/>
    <property type="match status" value="1"/>
</dbReference>
<evidence type="ECO:0000259" key="2">
    <source>
        <dbReference type="Pfam" id="PF00586"/>
    </source>
</evidence>
<dbReference type="SUPFAM" id="SSF55326">
    <property type="entry name" value="PurM N-terminal domain-like"/>
    <property type="match status" value="1"/>
</dbReference>
<feature type="domain" description="PurM-like N-terminal" evidence="2">
    <location>
        <begin position="63"/>
        <end position="176"/>
    </location>
</feature>
<reference evidence="4" key="1">
    <citation type="submission" date="2018-06" db="EMBL/GenBank/DDBJ databases">
        <authorList>
            <person name="Zhirakovskaya E."/>
        </authorList>
    </citation>
    <scope>NUCLEOTIDE SEQUENCE</scope>
</reference>
<dbReference type="InterPro" id="IPR010918">
    <property type="entry name" value="PurM-like_C_dom"/>
</dbReference>
<dbReference type="GO" id="GO:0009228">
    <property type="term" value="P:thiamine biosynthetic process"/>
    <property type="evidence" value="ECO:0007669"/>
    <property type="project" value="InterPro"/>
</dbReference>
<dbReference type="PANTHER" id="PTHR30270">
    <property type="entry name" value="THIAMINE-MONOPHOSPHATE KINASE"/>
    <property type="match status" value="1"/>
</dbReference>
<dbReference type="AlphaFoldDB" id="A0A3B1DXV8"/>
<dbReference type="EMBL" id="UOGL01000432">
    <property type="protein sequence ID" value="VAX40360.1"/>
    <property type="molecule type" value="Genomic_DNA"/>
</dbReference>
<name>A0A3B1DXV8_9ZZZZ</name>
<dbReference type="SUPFAM" id="SSF56042">
    <property type="entry name" value="PurM C-terminal domain-like"/>
    <property type="match status" value="1"/>
</dbReference>
<dbReference type="GO" id="GO:0009030">
    <property type="term" value="F:thiamine-phosphate kinase activity"/>
    <property type="evidence" value="ECO:0007669"/>
    <property type="project" value="UniProtKB-EC"/>
</dbReference>
<dbReference type="Pfam" id="PF02769">
    <property type="entry name" value="AIRS_C"/>
    <property type="match status" value="1"/>
</dbReference>
<proteinExistence type="inferred from homology"/>
<dbReference type="InterPro" id="IPR036921">
    <property type="entry name" value="PurM-like_N_sf"/>
</dbReference>
<accession>A0A3B1DXV8</accession>
<dbReference type="InterPro" id="IPR036676">
    <property type="entry name" value="PurM-like_C_sf"/>
</dbReference>
<dbReference type="PIRSF" id="PIRSF005303">
    <property type="entry name" value="Thiam_monoph_kin"/>
    <property type="match status" value="1"/>
</dbReference>
<feature type="domain" description="PurM-like C-terminal" evidence="3">
    <location>
        <begin position="202"/>
        <end position="330"/>
    </location>
</feature>
<gene>
    <name evidence="4" type="ORF">MNBD_PLANCTO02-1892</name>
</gene>
<feature type="region of interest" description="Disordered" evidence="1">
    <location>
        <begin position="329"/>
        <end position="348"/>
    </location>
</feature>
<evidence type="ECO:0000313" key="4">
    <source>
        <dbReference type="EMBL" id="VAX40360.1"/>
    </source>
</evidence>
<keyword evidence="4" id="KW-0808">Transferase</keyword>
<dbReference type="Pfam" id="PF00586">
    <property type="entry name" value="AIRS"/>
    <property type="match status" value="1"/>
</dbReference>
<dbReference type="CDD" id="cd02194">
    <property type="entry name" value="ThiL"/>
    <property type="match status" value="1"/>
</dbReference>
<dbReference type="InterPro" id="IPR016188">
    <property type="entry name" value="PurM-like_N"/>
</dbReference>
<evidence type="ECO:0000256" key="1">
    <source>
        <dbReference type="SAM" id="MobiDB-lite"/>
    </source>
</evidence>